<dbReference type="EnsemblPlants" id="OB05G31790.1">
    <property type="protein sequence ID" value="OB05G31790.1"/>
    <property type="gene ID" value="OB05G31790"/>
</dbReference>
<keyword evidence="2" id="KW-0493">Microtubule</keyword>
<dbReference type="HOGENOM" id="CLU_768111_0_0_1"/>
<keyword evidence="5" id="KW-1185">Reference proteome</keyword>
<dbReference type="Gramene" id="OB05G31790.1">
    <property type="protein sequence ID" value="OB05G31790.1"/>
    <property type="gene ID" value="OB05G31790"/>
</dbReference>
<evidence type="ECO:0000256" key="1">
    <source>
        <dbReference type="ARBA" id="ARBA00006187"/>
    </source>
</evidence>
<evidence type="ECO:0000256" key="3">
    <source>
        <dbReference type="SAM" id="MobiDB-lite"/>
    </source>
</evidence>
<reference evidence="4" key="2">
    <citation type="submission" date="2013-04" db="UniProtKB">
        <authorList>
            <consortium name="EnsemblPlants"/>
        </authorList>
    </citation>
    <scope>IDENTIFICATION</scope>
</reference>
<dbReference type="GeneID" id="107304239"/>
<dbReference type="GO" id="GO:0005819">
    <property type="term" value="C:spindle"/>
    <property type="evidence" value="ECO:0007669"/>
    <property type="project" value="TreeGrafter"/>
</dbReference>
<gene>
    <name evidence="4" type="primary">LOC107304239</name>
</gene>
<dbReference type="Proteomes" id="UP000006038">
    <property type="component" value="Chromosome 5"/>
</dbReference>
<dbReference type="eggNOG" id="KOG4302">
    <property type="taxonomic scope" value="Eukaryota"/>
</dbReference>
<dbReference type="GO" id="GO:0005737">
    <property type="term" value="C:cytoplasm"/>
    <property type="evidence" value="ECO:0007669"/>
    <property type="project" value="TreeGrafter"/>
</dbReference>
<dbReference type="PANTHER" id="PTHR19321:SF41">
    <property type="entry name" value="FASCETTO-RELATED"/>
    <property type="match status" value="1"/>
</dbReference>
<evidence type="ECO:0000313" key="5">
    <source>
        <dbReference type="Proteomes" id="UP000006038"/>
    </source>
</evidence>
<dbReference type="STRING" id="4533.J3M9A5"/>
<dbReference type="KEGG" id="obr:107304239"/>
<dbReference type="InterPro" id="IPR007145">
    <property type="entry name" value="MAP65_Ase1_PRC1"/>
</dbReference>
<organism evidence="4">
    <name type="scientific">Oryza brachyantha</name>
    <name type="common">malo sina</name>
    <dbReference type="NCBI Taxonomy" id="4533"/>
    <lineage>
        <taxon>Eukaryota</taxon>
        <taxon>Viridiplantae</taxon>
        <taxon>Streptophyta</taxon>
        <taxon>Embryophyta</taxon>
        <taxon>Tracheophyta</taxon>
        <taxon>Spermatophyta</taxon>
        <taxon>Magnoliopsida</taxon>
        <taxon>Liliopsida</taxon>
        <taxon>Poales</taxon>
        <taxon>Poaceae</taxon>
        <taxon>BOP clade</taxon>
        <taxon>Oryzoideae</taxon>
        <taxon>Oryzeae</taxon>
        <taxon>Oryzinae</taxon>
        <taxon>Oryza</taxon>
    </lineage>
</organism>
<dbReference type="GO" id="GO:0000226">
    <property type="term" value="P:microtubule cytoskeleton organization"/>
    <property type="evidence" value="ECO:0007669"/>
    <property type="project" value="InterPro"/>
</dbReference>
<comment type="similarity">
    <text evidence="1">Belongs to the MAP65/ASE1 family.</text>
</comment>
<dbReference type="OrthoDB" id="10655260at2759"/>
<reference evidence="4" key="1">
    <citation type="journal article" date="2013" name="Nat. Commun.">
        <title>Whole-genome sequencing of Oryza brachyantha reveals mechanisms underlying Oryza genome evolution.</title>
        <authorList>
            <person name="Chen J."/>
            <person name="Huang Q."/>
            <person name="Gao D."/>
            <person name="Wang J."/>
            <person name="Lang Y."/>
            <person name="Liu T."/>
            <person name="Li B."/>
            <person name="Bai Z."/>
            <person name="Luis Goicoechea J."/>
            <person name="Liang C."/>
            <person name="Chen C."/>
            <person name="Zhang W."/>
            <person name="Sun S."/>
            <person name="Liao Y."/>
            <person name="Zhang X."/>
            <person name="Yang L."/>
            <person name="Song C."/>
            <person name="Wang M."/>
            <person name="Shi J."/>
            <person name="Liu G."/>
            <person name="Liu J."/>
            <person name="Zhou H."/>
            <person name="Zhou W."/>
            <person name="Yu Q."/>
            <person name="An N."/>
            <person name="Chen Y."/>
            <person name="Cai Q."/>
            <person name="Wang B."/>
            <person name="Liu B."/>
            <person name="Min J."/>
            <person name="Huang Y."/>
            <person name="Wu H."/>
            <person name="Li Z."/>
            <person name="Zhang Y."/>
            <person name="Yin Y."/>
            <person name="Song W."/>
            <person name="Jiang J."/>
            <person name="Jackson S.A."/>
            <person name="Wing R.A."/>
            <person name="Wang J."/>
            <person name="Chen M."/>
        </authorList>
    </citation>
    <scope>NUCLEOTIDE SEQUENCE [LARGE SCALE GENOMIC DNA]</scope>
    <source>
        <strain evidence="4">cv. IRGC 101232</strain>
    </source>
</reference>
<evidence type="ECO:0000313" key="4">
    <source>
        <dbReference type="EnsemblPlants" id="OB05G31790.1"/>
    </source>
</evidence>
<dbReference type="RefSeq" id="XP_015692945.1">
    <property type="nucleotide sequence ID" value="XM_015837459.2"/>
</dbReference>
<feature type="region of interest" description="Disordered" evidence="3">
    <location>
        <begin position="351"/>
        <end position="402"/>
    </location>
</feature>
<sequence length="402" mass="45351">MDNEIVRKLEKLRSICLVLGEDFQELVEKQIGLLPEDDDYSKKLDLAVEKMSFWKTFKISQSRDLADRIIEYWDLLCIPLHERKGFTYLLCWMNGVSDDLVNDPNQLSSAAIGQMTAELGRVEDICWVRISEKMRVLEKYKKLAGLDVPSSASQPLGQDDGDELDAISRLRSIKRQIKDAKGKVSSRVGITTRAVIVLNAVEEVKWFWGCSNRAQVIMDANSPMNERAIKAQNLSQKILGMLEELEVQVLDWSNTAQRPFMYGKENLITIIKIKTTEVRASTPGRQSRDPQGAVNPQLHQSTCNHAPVNLEQDTHVRVNPQRQQVEAQAEGNPTEGLIIQVPMDMHVPRRARTPRVPAEPQPAGPLHAPMEPSQPAGPPHVHPPNFTYEEDNDDPNDPDYAP</sequence>
<accession>J3M9A5</accession>
<dbReference type="AlphaFoldDB" id="J3M9A5"/>
<protein>
    <submittedName>
        <fullName evidence="4">Uncharacterized protein</fullName>
    </submittedName>
</protein>
<dbReference type="GO" id="GO:0005874">
    <property type="term" value="C:microtubule"/>
    <property type="evidence" value="ECO:0007669"/>
    <property type="project" value="UniProtKB-KW"/>
</dbReference>
<feature type="region of interest" description="Disordered" evidence="3">
    <location>
        <begin position="279"/>
        <end position="300"/>
    </location>
</feature>
<dbReference type="PANTHER" id="PTHR19321">
    <property type="entry name" value="PROTEIN REGULATOR OF CYTOKINESIS 1 PRC1-RELATED"/>
    <property type="match status" value="1"/>
</dbReference>
<name>J3M9A5_ORYBR</name>
<proteinExistence type="inferred from homology"/>
<evidence type="ECO:0000256" key="2">
    <source>
        <dbReference type="ARBA" id="ARBA00022701"/>
    </source>
</evidence>
<dbReference type="OMA" id="MELMRCE"/>
<dbReference type="GO" id="GO:0008017">
    <property type="term" value="F:microtubule binding"/>
    <property type="evidence" value="ECO:0007669"/>
    <property type="project" value="InterPro"/>
</dbReference>
<feature type="compositionally biased region" description="Acidic residues" evidence="3">
    <location>
        <begin position="388"/>
        <end position="402"/>
    </location>
</feature>